<accession>A0ABY9RGV0</accession>
<feature type="transmembrane region" description="Helical" evidence="1">
    <location>
        <begin position="78"/>
        <end position="99"/>
    </location>
</feature>
<keyword evidence="4" id="KW-1185">Reference proteome</keyword>
<proteinExistence type="predicted"/>
<gene>
    <name evidence="3" type="ORF">RF679_15725</name>
</gene>
<feature type="transmembrane region" description="Helical" evidence="1">
    <location>
        <begin position="35"/>
        <end position="57"/>
    </location>
</feature>
<sequence>MIALVVPLFVLSAAGLAVAAVSHVAAWLGVVPFSNATFEVVTGGMGITFLAATFLIIRVGQATGEAQAFKFLLTQAVWWVRALVIGLFVYMLVIAIAASGTGSNSYVVGEVISAAKLRTFSAAWLALYGIGFAVSLTIRGKPALLLGRKCPAGHPVRASDQFCATCGAPAVNSQARNQQTPTPKSNKLLFFLAF</sequence>
<keyword evidence="1" id="KW-1133">Transmembrane helix</keyword>
<evidence type="ECO:0000256" key="1">
    <source>
        <dbReference type="SAM" id="Phobius"/>
    </source>
</evidence>
<feature type="chain" id="PRO_5046212547" evidence="2">
    <location>
        <begin position="20"/>
        <end position="194"/>
    </location>
</feature>
<reference evidence="3" key="1">
    <citation type="submission" date="2023-09" db="EMBL/GenBank/DDBJ databases">
        <title>Undibacterium sp. 20NA77.5 isolated from freshwater.</title>
        <authorList>
            <person name="Le V."/>
            <person name="Ko S.-R."/>
            <person name="Ahn C.-Y."/>
            <person name="Oh H.-M."/>
        </authorList>
    </citation>
    <scope>NUCLEOTIDE SEQUENCE</scope>
    <source>
        <strain evidence="3">20NA77.5</strain>
    </source>
</reference>
<evidence type="ECO:0000313" key="3">
    <source>
        <dbReference type="EMBL" id="WMW80083.1"/>
    </source>
</evidence>
<evidence type="ECO:0000256" key="2">
    <source>
        <dbReference type="SAM" id="SignalP"/>
    </source>
</evidence>
<keyword evidence="1" id="KW-0812">Transmembrane</keyword>
<evidence type="ECO:0000313" key="4">
    <source>
        <dbReference type="Proteomes" id="UP001181355"/>
    </source>
</evidence>
<dbReference type="RefSeq" id="WP_309481576.1">
    <property type="nucleotide sequence ID" value="NZ_CP133720.1"/>
</dbReference>
<feature type="transmembrane region" description="Helical" evidence="1">
    <location>
        <begin position="119"/>
        <end position="138"/>
    </location>
</feature>
<dbReference type="EMBL" id="CP133720">
    <property type="protein sequence ID" value="WMW80083.1"/>
    <property type="molecule type" value="Genomic_DNA"/>
</dbReference>
<keyword evidence="1" id="KW-0472">Membrane</keyword>
<feature type="signal peptide" evidence="2">
    <location>
        <begin position="1"/>
        <end position="19"/>
    </location>
</feature>
<name>A0ABY9RGV0_9BURK</name>
<organism evidence="3 4">
    <name type="scientific">Undibacterium cyanobacteriorum</name>
    <dbReference type="NCBI Taxonomy" id="3073561"/>
    <lineage>
        <taxon>Bacteria</taxon>
        <taxon>Pseudomonadati</taxon>
        <taxon>Pseudomonadota</taxon>
        <taxon>Betaproteobacteria</taxon>
        <taxon>Burkholderiales</taxon>
        <taxon>Oxalobacteraceae</taxon>
        <taxon>Undibacterium</taxon>
    </lineage>
</organism>
<dbReference type="Proteomes" id="UP001181355">
    <property type="component" value="Chromosome"/>
</dbReference>
<protein>
    <submittedName>
        <fullName evidence="3">Uncharacterized protein</fullName>
    </submittedName>
</protein>
<keyword evidence="2" id="KW-0732">Signal</keyword>